<dbReference type="Proteomes" id="UP001497525">
    <property type="component" value="Unassembled WGS sequence"/>
</dbReference>
<dbReference type="AlphaFoldDB" id="A0AAV2U0D8"/>
<feature type="compositionally biased region" description="Polar residues" evidence="1">
    <location>
        <begin position="83"/>
        <end position="93"/>
    </location>
</feature>
<accession>A0AAV2U0D8</accession>
<feature type="compositionally biased region" description="Polar residues" evidence="1">
    <location>
        <begin position="39"/>
        <end position="55"/>
    </location>
</feature>
<evidence type="ECO:0000313" key="2">
    <source>
        <dbReference type="EMBL" id="CAL5142101.1"/>
    </source>
</evidence>
<protein>
    <submittedName>
        <fullName evidence="2">Uncharacterized protein</fullName>
    </submittedName>
</protein>
<feature type="compositionally biased region" description="Basic residues" evidence="1">
    <location>
        <begin position="56"/>
        <end position="82"/>
    </location>
</feature>
<proteinExistence type="predicted"/>
<evidence type="ECO:0000313" key="3">
    <source>
        <dbReference type="Proteomes" id="UP001497525"/>
    </source>
</evidence>
<feature type="region of interest" description="Disordered" evidence="1">
    <location>
        <begin position="1"/>
        <end position="93"/>
    </location>
</feature>
<comment type="caution">
    <text evidence="2">The sequence shown here is derived from an EMBL/GenBank/DDBJ whole genome shotgun (WGS) entry which is preliminary data.</text>
</comment>
<organism evidence="2 3">
    <name type="scientific">Calicophoron daubneyi</name>
    <name type="common">Rumen fluke</name>
    <name type="synonym">Paramphistomum daubneyi</name>
    <dbReference type="NCBI Taxonomy" id="300641"/>
    <lineage>
        <taxon>Eukaryota</taxon>
        <taxon>Metazoa</taxon>
        <taxon>Spiralia</taxon>
        <taxon>Lophotrochozoa</taxon>
        <taxon>Platyhelminthes</taxon>
        <taxon>Trematoda</taxon>
        <taxon>Digenea</taxon>
        <taxon>Plagiorchiida</taxon>
        <taxon>Pronocephalata</taxon>
        <taxon>Paramphistomoidea</taxon>
        <taxon>Paramphistomidae</taxon>
        <taxon>Calicophoron</taxon>
    </lineage>
</organism>
<evidence type="ECO:0000256" key="1">
    <source>
        <dbReference type="SAM" id="MobiDB-lite"/>
    </source>
</evidence>
<gene>
    <name evidence="2" type="ORF">CDAUBV1_LOCUS17380</name>
</gene>
<name>A0AAV2U0D8_CALDB</name>
<reference evidence="2" key="1">
    <citation type="submission" date="2024-06" db="EMBL/GenBank/DDBJ databases">
        <authorList>
            <person name="Liu X."/>
            <person name="Lenzi L."/>
            <person name="Haldenby T S."/>
            <person name="Uol C."/>
        </authorList>
    </citation>
    <scope>NUCLEOTIDE SEQUENCE</scope>
</reference>
<dbReference type="EMBL" id="CAXLJL010000956">
    <property type="protein sequence ID" value="CAL5142101.1"/>
    <property type="molecule type" value="Genomic_DNA"/>
</dbReference>
<sequence length="115" mass="12911">MENNSNAEQAATVAPATQGMEVRRRALKRPNITIRKPRSTSSSQCRHAGRSSSRSVSRHPNKILRKKSRSVVRSRSCTRRMKNNANELNNSASVKQEVKRCIVTLIGANSFDFNE</sequence>